<evidence type="ECO:0000256" key="11">
    <source>
        <dbReference type="ARBA" id="ARBA00022741"/>
    </source>
</evidence>
<dbReference type="FunFam" id="3.40.50.1370:FF:000002">
    <property type="entry name" value="Aspartate carbamoyltransferase 2"/>
    <property type="match status" value="1"/>
</dbReference>
<comment type="pathway">
    <text evidence="2">Pyrimidine metabolism; UMP biosynthesis via de novo pathway; (S)-dihydroorotate from bicarbonate: step 1/3.</text>
</comment>
<evidence type="ECO:0000256" key="2">
    <source>
        <dbReference type="ARBA" id="ARBA00004812"/>
    </source>
</evidence>
<evidence type="ECO:0000256" key="24">
    <source>
        <dbReference type="ARBA" id="ARBA00049534"/>
    </source>
</evidence>
<dbReference type="PROSITE" id="PS51855">
    <property type="entry name" value="MGS"/>
    <property type="match status" value="1"/>
</dbReference>
<dbReference type="PANTHER" id="PTHR11405:SF5">
    <property type="entry name" value="CAD PROTEIN"/>
    <property type="match status" value="1"/>
</dbReference>
<dbReference type="PRINTS" id="PR00100">
    <property type="entry name" value="AOTCASE"/>
</dbReference>
<dbReference type="EC" id="3.5.1.2" evidence="5"/>
<dbReference type="InterPro" id="IPR036480">
    <property type="entry name" value="CarbP_synth_ssu_N_sf"/>
</dbReference>
<dbReference type="GO" id="GO:0044205">
    <property type="term" value="P:'de novo' UMP biosynthetic process"/>
    <property type="evidence" value="ECO:0007669"/>
    <property type="project" value="UniProtKB-UniPathway"/>
</dbReference>
<keyword evidence="8" id="KW-0436">Ligase</keyword>
<evidence type="ECO:0000256" key="8">
    <source>
        <dbReference type="ARBA" id="ARBA00022598"/>
    </source>
</evidence>
<dbReference type="InterPro" id="IPR002474">
    <property type="entry name" value="CarbamoylP_synth_ssu_N"/>
</dbReference>
<dbReference type="InterPro" id="IPR006275">
    <property type="entry name" value="CPSase_lsu"/>
</dbReference>
<dbReference type="HOGENOM" id="CLU_000513_2_1_1"/>
<proteinExistence type="inferred from homology"/>
<keyword evidence="13 27" id="KW-0067">ATP-binding</keyword>
<dbReference type="InterPro" id="IPR005480">
    <property type="entry name" value="CPSase_lsu_oligo"/>
</dbReference>
<dbReference type="Gene3D" id="3.40.50.20">
    <property type="match status" value="2"/>
</dbReference>
<dbReference type="GO" id="GO:0004088">
    <property type="term" value="F:carbamoyl-phosphate synthase (glutamine-hydrolyzing) activity"/>
    <property type="evidence" value="ECO:0007669"/>
    <property type="project" value="UniProtKB-EC"/>
</dbReference>
<keyword evidence="7" id="KW-0597">Phosphoprotein</keyword>
<dbReference type="FunFam" id="3.40.50.20:FF:000011">
    <property type="entry name" value="CAD protein-like isoform X1"/>
    <property type="match status" value="1"/>
</dbReference>
<dbReference type="EC" id="6.3.4.16" evidence="20"/>
<dbReference type="Gene3D" id="3.30.1490.20">
    <property type="entry name" value="ATP-grasp fold, A domain"/>
    <property type="match status" value="1"/>
</dbReference>
<evidence type="ECO:0000256" key="7">
    <source>
        <dbReference type="ARBA" id="ARBA00022553"/>
    </source>
</evidence>
<dbReference type="NCBIfam" id="NF002032">
    <property type="entry name" value="PRK00856.1"/>
    <property type="match status" value="1"/>
</dbReference>
<dbReference type="GO" id="GO:0006541">
    <property type="term" value="P:glutamine metabolic process"/>
    <property type="evidence" value="ECO:0000318"/>
    <property type="project" value="GO_Central"/>
</dbReference>
<dbReference type="NCBIfam" id="NF009475">
    <property type="entry name" value="PRK12838.1"/>
    <property type="match status" value="1"/>
</dbReference>
<keyword evidence="14" id="KW-0665">Pyrimidine biosynthesis</keyword>
<dbReference type="InterPro" id="IPR032466">
    <property type="entry name" value="Metal_Hydrolase"/>
</dbReference>
<keyword evidence="12" id="KW-0378">Hydrolase</keyword>
<dbReference type="Pfam" id="PF02729">
    <property type="entry name" value="OTCace_N"/>
    <property type="match status" value="1"/>
</dbReference>
<dbReference type="OMA" id="WSPFNGK"/>
<dbReference type="Pfam" id="PF02786">
    <property type="entry name" value="CPSase_L_D2"/>
    <property type="match status" value="2"/>
</dbReference>
<organism evidence="30 32">
    <name type="scientific">Schizosaccharomyces japonicus (strain yFS275 / FY16936)</name>
    <name type="common">Fission yeast</name>
    <dbReference type="NCBI Taxonomy" id="402676"/>
    <lineage>
        <taxon>Eukaryota</taxon>
        <taxon>Fungi</taxon>
        <taxon>Dikarya</taxon>
        <taxon>Ascomycota</taxon>
        <taxon>Taphrinomycotina</taxon>
        <taxon>Schizosaccharomycetes</taxon>
        <taxon>Schizosaccharomycetales</taxon>
        <taxon>Schizosaccharomycetaceae</taxon>
        <taxon>Schizosaccharomyces</taxon>
    </lineage>
</organism>
<evidence type="ECO:0000256" key="14">
    <source>
        <dbReference type="ARBA" id="ARBA00022975"/>
    </source>
</evidence>
<evidence type="ECO:0000313" key="30">
    <source>
        <dbReference type="EMBL" id="EEB05938.1"/>
    </source>
</evidence>
<dbReference type="InterPro" id="IPR006131">
    <property type="entry name" value="Asp_carbamoyltransf_Asp/Orn-bd"/>
</dbReference>
<dbReference type="Gene3D" id="3.50.30.20">
    <property type="entry name" value="Carbamoyl-phosphate synthase small subunit, N-terminal domain"/>
    <property type="match status" value="1"/>
</dbReference>
<dbReference type="InterPro" id="IPR035686">
    <property type="entry name" value="CPSase_GATase1"/>
</dbReference>
<dbReference type="GO" id="GO:0004359">
    <property type="term" value="F:glutaminase activity"/>
    <property type="evidence" value="ECO:0007669"/>
    <property type="project" value="UniProtKB-EC"/>
</dbReference>
<dbReference type="Gene3D" id="3.30.470.20">
    <property type="entry name" value="ATP-grasp fold, B domain"/>
    <property type="match status" value="2"/>
</dbReference>
<dbReference type="NCBIfam" id="TIGR00670">
    <property type="entry name" value="asp_carb_tr"/>
    <property type="match status" value="1"/>
</dbReference>
<comment type="similarity">
    <text evidence="17">In the C-terminal section; belongs to the aspartate/ornithine carbamoyltransferase superfamily. ATCase family.</text>
</comment>
<dbReference type="RefSeq" id="XP_002172231.1">
    <property type="nucleotide sequence ID" value="XM_002172195.2"/>
</dbReference>
<dbReference type="SMART" id="SM00851">
    <property type="entry name" value="MGS"/>
    <property type="match status" value="1"/>
</dbReference>
<dbReference type="InterPro" id="IPR036914">
    <property type="entry name" value="MGS-like_dom_sf"/>
</dbReference>
<evidence type="ECO:0000256" key="3">
    <source>
        <dbReference type="ARBA" id="ARBA00004852"/>
    </source>
</evidence>
<comment type="similarity">
    <text evidence="18">In the N-terminal section; belongs to the CarA family.</text>
</comment>
<comment type="similarity">
    <text evidence="16">In the 3rd section; belongs to the metallo-dependent hydrolases superfamily. DHOase family. CAD subfamily.</text>
</comment>
<evidence type="ECO:0000256" key="27">
    <source>
        <dbReference type="PROSITE-ProRule" id="PRU00409"/>
    </source>
</evidence>
<dbReference type="GO" id="GO:0016597">
    <property type="term" value="F:amino acid binding"/>
    <property type="evidence" value="ECO:0007669"/>
    <property type="project" value="InterPro"/>
</dbReference>
<comment type="catalytic activity">
    <reaction evidence="24">
        <text>L-glutamine + H2O = L-glutamate + NH4(+)</text>
        <dbReference type="Rhea" id="RHEA:15889"/>
        <dbReference type="ChEBI" id="CHEBI:15377"/>
        <dbReference type="ChEBI" id="CHEBI:28938"/>
        <dbReference type="ChEBI" id="CHEBI:29985"/>
        <dbReference type="ChEBI" id="CHEBI:58359"/>
        <dbReference type="EC" id="3.5.1.2"/>
    </reaction>
</comment>
<dbReference type="SUPFAM" id="SSF52335">
    <property type="entry name" value="Methylglyoxal synthase-like"/>
    <property type="match status" value="1"/>
</dbReference>
<dbReference type="EMBL" id="KE651166">
    <property type="protein sequence ID" value="EEB05938.1"/>
    <property type="molecule type" value="Genomic_DNA"/>
</dbReference>
<evidence type="ECO:0000256" key="5">
    <source>
        <dbReference type="ARBA" id="ARBA00012918"/>
    </source>
</evidence>
<keyword evidence="9" id="KW-0808">Transferase</keyword>
<evidence type="ECO:0000256" key="10">
    <source>
        <dbReference type="ARBA" id="ARBA00022737"/>
    </source>
</evidence>
<dbReference type="FunFam" id="3.40.50.1380:FF:000005">
    <property type="entry name" value="CAD protein-like isoform X1"/>
    <property type="match status" value="1"/>
</dbReference>
<dbReference type="Gene3D" id="3.20.20.140">
    <property type="entry name" value="Metal-dependent hydrolases"/>
    <property type="match status" value="1"/>
</dbReference>
<dbReference type="CDD" id="cd01423">
    <property type="entry name" value="MGS_CPS_I_III"/>
    <property type="match status" value="1"/>
</dbReference>
<dbReference type="FunFam" id="3.30.470.20:FF:000004">
    <property type="entry name" value="Carbamoyl-phosphate synthase (glutamine-hydrolyzing)"/>
    <property type="match status" value="1"/>
</dbReference>
<dbReference type="SMART" id="SM01097">
    <property type="entry name" value="CPSase_sm_chain"/>
    <property type="match status" value="1"/>
</dbReference>
<dbReference type="GO" id="GO:0006207">
    <property type="term" value="P:'de novo' pyrimidine nucleobase biosynthetic process"/>
    <property type="evidence" value="ECO:0000318"/>
    <property type="project" value="GO_Central"/>
</dbReference>
<dbReference type="SMART" id="SM01096">
    <property type="entry name" value="CPSase_L_D3"/>
    <property type="match status" value="1"/>
</dbReference>
<dbReference type="InterPro" id="IPR011607">
    <property type="entry name" value="MGS-like_dom"/>
</dbReference>
<evidence type="ECO:0000256" key="26">
    <source>
        <dbReference type="ARBA" id="ARBA00081752"/>
    </source>
</evidence>
<dbReference type="Gene3D" id="1.10.1030.10">
    <property type="entry name" value="Carbamoyl-phosphate synthetase, large subunit oligomerisation domain"/>
    <property type="match status" value="1"/>
</dbReference>
<feature type="domain" description="MGS-like" evidence="29">
    <location>
        <begin position="1387"/>
        <end position="1536"/>
    </location>
</feature>
<evidence type="ECO:0000313" key="31">
    <source>
        <dbReference type="JaponicusDB" id="SJAG_00964"/>
    </source>
</evidence>
<dbReference type="Pfam" id="PF25596">
    <property type="entry name" value="CPSase_L_D1"/>
    <property type="match status" value="2"/>
</dbReference>
<dbReference type="FunFam" id="3.20.20.140:FF:000036">
    <property type="entry name" value="Carbamoyl-phosphate synthase large chain"/>
    <property type="match status" value="1"/>
</dbReference>
<dbReference type="GO" id="GO:0004070">
    <property type="term" value="F:aspartate carbamoyltransferase activity"/>
    <property type="evidence" value="ECO:0000318"/>
    <property type="project" value="GO_Central"/>
</dbReference>
<feature type="domain" description="ATP-grasp" evidence="28">
    <location>
        <begin position="595"/>
        <end position="787"/>
    </location>
</feature>
<gene>
    <name evidence="31" type="primary">ura1</name>
    <name evidence="30" type="ORF">SJAG_00964</name>
</gene>
<dbReference type="Pfam" id="PF02787">
    <property type="entry name" value="CPSase_L_D3"/>
    <property type="match status" value="1"/>
</dbReference>
<evidence type="ECO:0000256" key="6">
    <source>
        <dbReference type="ARBA" id="ARBA00013008"/>
    </source>
</evidence>
<evidence type="ECO:0000256" key="22">
    <source>
        <dbReference type="ARBA" id="ARBA00048816"/>
    </source>
</evidence>
<comment type="catalytic activity">
    <reaction evidence="23">
        <text>carbamoyl phosphate + L-aspartate = N-carbamoyl-L-aspartate + phosphate + H(+)</text>
        <dbReference type="Rhea" id="RHEA:20013"/>
        <dbReference type="ChEBI" id="CHEBI:15378"/>
        <dbReference type="ChEBI" id="CHEBI:29991"/>
        <dbReference type="ChEBI" id="CHEBI:32814"/>
        <dbReference type="ChEBI" id="CHEBI:43474"/>
        <dbReference type="ChEBI" id="CHEBI:58228"/>
        <dbReference type="EC" id="2.1.3.2"/>
    </reaction>
</comment>
<dbReference type="SUPFAM" id="SSF56059">
    <property type="entry name" value="Glutathione synthetase ATP-binding domain-like"/>
    <property type="match status" value="2"/>
</dbReference>
<dbReference type="CDD" id="cd01744">
    <property type="entry name" value="GATase1_CPSase"/>
    <property type="match status" value="1"/>
</dbReference>
<dbReference type="PRINTS" id="PR00099">
    <property type="entry name" value="CPSGATASE"/>
</dbReference>
<evidence type="ECO:0000256" key="1">
    <source>
        <dbReference type="ARBA" id="ARBA00001947"/>
    </source>
</evidence>
<protein>
    <recommendedName>
        <fullName evidence="26">Pyrimidine-specific carbamoyl phosphate synthase-aspartate carbamoyl transferase</fullName>
        <ecNumber evidence="6">2.1.3.2</ecNumber>
        <ecNumber evidence="5">3.5.1.2</ecNumber>
        <ecNumber evidence="20">6.3.4.16</ecNumber>
        <ecNumber evidence="4">6.3.5.5</ecNumber>
    </recommendedName>
</protein>
<dbReference type="eggNOG" id="KOG0370">
    <property type="taxonomic scope" value="Eukaryota"/>
</dbReference>
<dbReference type="InterPro" id="IPR005483">
    <property type="entry name" value="CPSase_dom"/>
</dbReference>
<dbReference type="SUPFAM" id="SSF51556">
    <property type="entry name" value="Metallo-dependent hydrolases"/>
    <property type="match status" value="1"/>
</dbReference>
<reference evidence="30 32" key="1">
    <citation type="journal article" date="2011" name="Science">
        <title>Comparative functional genomics of the fission yeasts.</title>
        <authorList>
            <person name="Rhind N."/>
            <person name="Chen Z."/>
            <person name="Yassour M."/>
            <person name="Thompson D.A."/>
            <person name="Haas B.J."/>
            <person name="Habib N."/>
            <person name="Wapinski I."/>
            <person name="Roy S."/>
            <person name="Lin M.F."/>
            <person name="Heiman D.I."/>
            <person name="Young S.K."/>
            <person name="Furuya K."/>
            <person name="Guo Y."/>
            <person name="Pidoux A."/>
            <person name="Chen H.M."/>
            <person name="Robbertse B."/>
            <person name="Goldberg J.M."/>
            <person name="Aoki K."/>
            <person name="Bayne E.H."/>
            <person name="Berlin A.M."/>
            <person name="Desjardins C.A."/>
            <person name="Dobbs E."/>
            <person name="Dukaj L."/>
            <person name="Fan L."/>
            <person name="FitzGerald M.G."/>
            <person name="French C."/>
            <person name="Gujja S."/>
            <person name="Hansen K."/>
            <person name="Keifenheim D."/>
            <person name="Levin J.Z."/>
            <person name="Mosher R.A."/>
            <person name="Mueller C.A."/>
            <person name="Pfiffner J."/>
            <person name="Priest M."/>
            <person name="Russ C."/>
            <person name="Smialowska A."/>
            <person name="Swoboda P."/>
            <person name="Sykes S.M."/>
            <person name="Vaughn M."/>
            <person name="Vengrova S."/>
            <person name="Yoder R."/>
            <person name="Zeng Q."/>
            <person name="Allshire R."/>
            <person name="Baulcombe D."/>
            <person name="Birren B.W."/>
            <person name="Brown W."/>
            <person name="Ekwall K."/>
            <person name="Kellis M."/>
            <person name="Leatherwood J."/>
            <person name="Levin H."/>
            <person name="Margalit H."/>
            <person name="Martienssen R."/>
            <person name="Nieduszynski C.A."/>
            <person name="Spatafora J.W."/>
            <person name="Friedman N."/>
            <person name="Dalgaard J.Z."/>
            <person name="Baumann P."/>
            <person name="Niki H."/>
            <person name="Regev A."/>
            <person name="Nusbaum C."/>
        </authorList>
    </citation>
    <scope>NUCLEOTIDE SEQUENCE [LARGE SCALE GENOMIC DNA]</scope>
    <source>
        <strain evidence="32">yFS275 / FY16936</strain>
    </source>
</reference>
<dbReference type="GeneID" id="7050835"/>
<dbReference type="NCBIfam" id="NF009455">
    <property type="entry name" value="PRK12815.1"/>
    <property type="match status" value="1"/>
</dbReference>
<evidence type="ECO:0000256" key="20">
    <source>
        <dbReference type="ARBA" id="ARBA00044063"/>
    </source>
</evidence>
<evidence type="ECO:0000256" key="12">
    <source>
        <dbReference type="ARBA" id="ARBA00022801"/>
    </source>
</evidence>
<dbReference type="SUPFAM" id="SSF48108">
    <property type="entry name" value="Carbamoyl phosphate synthetase, large subunit connection domain"/>
    <property type="match status" value="1"/>
</dbReference>
<evidence type="ECO:0000256" key="23">
    <source>
        <dbReference type="ARBA" id="ARBA00048859"/>
    </source>
</evidence>
<dbReference type="SUPFAM" id="SSF53671">
    <property type="entry name" value="Aspartate/ornithine carbamoyltransferase"/>
    <property type="match status" value="1"/>
</dbReference>
<dbReference type="FunFam" id="3.40.50.880:FF:000025">
    <property type="entry name" value="Bifunctional pyrimidine biosynthesis protein"/>
    <property type="match status" value="1"/>
</dbReference>
<evidence type="ECO:0000313" key="32">
    <source>
        <dbReference type="Proteomes" id="UP000001744"/>
    </source>
</evidence>
<dbReference type="PROSITE" id="PS00097">
    <property type="entry name" value="CARBAMOYLTRANSFERASE"/>
    <property type="match status" value="1"/>
</dbReference>
<comment type="similarity">
    <text evidence="19">In the 2nd section; belongs to the CarB family.</text>
</comment>
<sequence>MDSLVSPLSTSFPLVQNEVLGLPRAQLPKASAYDPKEPVTTESPALYSKDGAKLMTLQLQDGSVFQGFAFGAERSVSGELVFQTGMVGYPESLTDPSYRGQILVITYPTVGNYGVPDRKVEDELVKGLPKYFESSQIHVAAVVVATYSENASHYLAHSTLGEWLKEQGVPGVYGVDTRALTKKIRNEGSMLGRLLMQREAAPLDPAVTIGQGESWAKYFEDIEWVNPNSQNLTALVSIKKPTLYTPSSETALRKPDGSVYRILAIDVGMKFNQIRCFVRRGVELNVVPWDYDISAEQYDGLFISNGPGDPSLMDAVVKRVKAVIDAKKVPVFGICFGHQILSRASGAKTLKMKFGNRGHNIPCTCMVSGRCYITSQNHGYAVDAKTLTGGWKELFVNANDGSNEGIYHETLPFFSVQFHPESTPGPRDTEFLFDVFLKAVQRCTEAGQLLPIEMPGGNVAENKNAHPRVDVKRVLILGSGGLSIGQAGEFDYSGSQAIKALREEGIYTILINPNIATIQTSKGLADKVYFLPVNAEFVRKVIKQERPDAIYVTFGGQTALNVGIELKDEFESLGVKVLGTPIQTIITTEDRELFARAMDEINEKCAKSVTASSVEEALAVSKKISFPVIVRSAYALGGLGSGFADNEQELVEICSKAFATSPQVLIERSMKGWKEIEYEVVRDAYDNCVTVCNMENFDPLGIHTGDSIVVAPSQTLSDEDYNMLRTTAVNVIRHLGVVGECNIQYALNPFSKEYCIIEVNARLSRSSALASKATGYPLAFTAAKLGLNIPLNEVKNSVTKVTCACFEPSLDYVVVKIPRWDLKKFTHVSSTLSSSMKSVGEVMSIGRSFEEAIQKAIRAIDYSNLGFSPKDALMSLDQELQTPSDQRLFAIANAMAANYSVQRIWELTKIDKWFLEKLMGLVRFERELRNYNIASLPVGVIKTAKRLGFCDAQIASCINSNELAVRRIRTENNILPFVKQIDTVAAEFPACTNYLYTTYNAVEHDVTFEDHGVMVLGSGVYRIGSSVEFDWCAVRTVNTLREHGIKTIMVNYNPETVSTDYDEADRLYFENINLETILDIYQLESSSGVVVSMGGQTPNNIALPLHRENVKILGTSPEMIDSAENRFKFSRMLDNIGIDQPAWKELTSFEEAEAFCDKVSYPVLVRPSYVLSGAAMNTVYSQGDLHTFLKQAAAINKDHPVVISKYIENAKEIEFDGVAVDGKMVMHVISEHVENAGVHSGDATLVLPPQDLDPETIHRIRDAAAKIGDALNITGPYNIQFIAKDNAIKVIECNVRASRSFPFVSKVMGVDLIAMATKAIVGIPIEPYPEVAIPRDYVAVKAPQFSFSRLSGADPVLGVEMASTGEVACFGRNKFEAYMKAMISTGFKVAKKNVLFSIGSYKEKMELLPFVKKLYDTGSCIFATAGTSDFLSENGVPCKYLAVLPDADDNEFSLTAHLAKNLIDLYINLPSGNRYRRPANYISSGYKSRRMAIDYQVPLVTNVKCAKLLIEAMVRNTSLDISSVDFQSSFTTLNLPGLINVAGYIPSYTSENIEAYTKESLAAGFTMVRFLPFSAESLISESDALSSAKQAASKHAHCDYNFSVIAASTNEEAISQLSRESGCLFFHFAGMSHDIDQLAAVASHFSMWPADQTIMTDAQSTTLPSVLLLASLHNRRIHVTNVCRKQDMDLIVLAKEKKLPVTCDVSVYSLFVSREEFPSVSFLPSAEDQAELWNKLPYIDCFSIGDVPARLAKELGQDVDVGFGVSEALPLLFTAVQDGRLSIKDVTDRFYTNPKTIFRLHDQDSSSLEVEIDREFTYSPSSWSPFSSKKLCGVVQSVHFDETNVFFDGQFNLDNTFGRDYSNSGLVTETEPAHAFSDLMSPRPQKFVPYKNEAAKISLNDLPLEVTPKVDATSELVRLINSSPFLHKHVLSVRQVSRSDLHLLFNIAHHVRVLVERQGVINLCTGKLLCIMFFEPSTRTSSSFDAAMKRLGGKVVAVTASASSVNKGESLADTIRTLACYGDALVLRHPSIESARIAADFSPVPVINGGNGSQEHPTQAFLDLYTIREELGSVNGLTITFIGDLKYGRTVHSLVKLLAFWQVKINLVSPVQLALPDEIVEEIKSKKLQFSVHTELTPEVVGQSDVLYCTRVQKERFPSVEEYERLKDSFIIDNSVLAWAKPNCIVMHPLPRNREINEEVDFDQRRAAYFRQMRYGLYIRMALLACVLGVN</sequence>
<accession>B6JX37</accession>
<dbReference type="FunFam" id="3.50.30.20:FF:000002">
    <property type="entry name" value="Carbamoyl-phosphate synthase 1, mitochondrial"/>
    <property type="match status" value="1"/>
</dbReference>
<evidence type="ECO:0000256" key="17">
    <source>
        <dbReference type="ARBA" id="ARBA00043979"/>
    </source>
</evidence>
<comment type="function">
    <text evidence="25">Multifunctional protein that encodes the first 2 enzymatic activities of the de novo pyrimidine pathway: carbamoylphosphate synthetase (CPSase; EC 6.3.5.5) and aspartate transcarbamylase (ATCase; EC 2.1.3.2). The CPSase-function is accomplished in 2 steps, by a glutamine-dependent amidotransferase activity (GATase) that binds and cleaves glutamine to produce ammonia, followed by an ammonium-dependent carbamoyl phosphate synthetase, which reacts with the ammonia, hydrogencarbonate and ATP to form carbamoyl phosphate. The endogenously produced carbamoyl phosphate is sequestered and channeled to the ATCase active site. ATCase then catalyzes the formation of carbamoyl-L-aspartate from L-aspartate and carbamoyl phosphate.</text>
</comment>
<dbReference type="InterPro" id="IPR016185">
    <property type="entry name" value="PreATP-grasp_dom_sf"/>
</dbReference>
<dbReference type="PRINTS" id="PR00101">
    <property type="entry name" value="ATCASE"/>
</dbReference>
<dbReference type="Pfam" id="PF00117">
    <property type="entry name" value="GATase"/>
    <property type="match status" value="1"/>
</dbReference>
<dbReference type="NCBIfam" id="NF003671">
    <property type="entry name" value="PRK05294.1"/>
    <property type="match status" value="1"/>
</dbReference>
<dbReference type="PRINTS" id="PR00098">
    <property type="entry name" value="CPSASE"/>
</dbReference>
<dbReference type="GO" id="GO:0046872">
    <property type="term" value="F:metal ion binding"/>
    <property type="evidence" value="ECO:0007669"/>
    <property type="project" value="InterPro"/>
</dbReference>
<evidence type="ECO:0000256" key="9">
    <source>
        <dbReference type="ARBA" id="ARBA00022679"/>
    </source>
</evidence>
<dbReference type="InterPro" id="IPR006132">
    <property type="entry name" value="Asp/Orn_carbamoyltranf_P-bd"/>
</dbReference>
<dbReference type="PROSITE" id="PS50975">
    <property type="entry name" value="ATP_GRASP"/>
    <property type="match status" value="2"/>
</dbReference>
<dbReference type="FunFam" id="3.30.470.20:FF:000001">
    <property type="entry name" value="Carbamoyl-phosphate synthase large chain"/>
    <property type="match status" value="1"/>
</dbReference>
<dbReference type="VEuPathDB" id="FungiDB:SJAG_00964"/>
<dbReference type="UniPathway" id="UPA00070">
    <property type="reaction ID" value="UER00115"/>
</dbReference>
<dbReference type="FunFam" id="3.40.50.20:FF:000002">
    <property type="entry name" value="Carbamoyl-phosphate synthase large chain"/>
    <property type="match status" value="1"/>
</dbReference>
<dbReference type="EC" id="6.3.5.5" evidence="4"/>
<dbReference type="InterPro" id="IPR036901">
    <property type="entry name" value="Asp/Orn_carbamoylTrfase_sf"/>
</dbReference>
<dbReference type="InterPro" id="IPR011761">
    <property type="entry name" value="ATP-grasp"/>
</dbReference>
<dbReference type="NCBIfam" id="TIGR01369">
    <property type="entry name" value="CPSaseII_lrg"/>
    <property type="match status" value="1"/>
</dbReference>
<keyword evidence="15" id="KW-0511">Multifunctional enzyme</keyword>
<feature type="domain" description="ATP-grasp" evidence="28">
    <location>
        <begin position="1130"/>
        <end position="1321"/>
    </location>
</feature>
<keyword evidence="32" id="KW-1185">Reference proteome</keyword>
<name>B6JX37_SCHJY</name>
<evidence type="ECO:0000259" key="28">
    <source>
        <dbReference type="PROSITE" id="PS50975"/>
    </source>
</evidence>
<dbReference type="MEROPS" id="C26.956"/>
<dbReference type="HAMAP" id="MF_01209">
    <property type="entry name" value="CPSase_S_chain"/>
    <property type="match status" value="1"/>
</dbReference>
<evidence type="ECO:0000256" key="16">
    <source>
        <dbReference type="ARBA" id="ARBA00043968"/>
    </source>
</evidence>
<dbReference type="PROSITE" id="PS51273">
    <property type="entry name" value="GATASE_TYPE_1"/>
    <property type="match status" value="1"/>
</dbReference>
<dbReference type="GO" id="GO:0005829">
    <property type="term" value="C:cytosol"/>
    <property type="evidence" value="ECO:0000318"/>
    <property type="project" value="GO_Central"/>
</dbReference>
<dbReference type="SUPFAM" id="SSF52317">
    <property type="entry name" value="Class I glutamine amidotransferase-like"/>
    <property type="match status" value="1"/>
</dbReference>
<dbReference type="STRING" id="402676.B6JX37"/>
<dbReference type="Proteomes" id="UP000001744">
    <property type="component" value="Unassembled WGS sequence"/>
</dbReference>
<dbReference type="GO" id="GO:0004087">
    <property type="term" value="F:carbamoyl-phosphate synthase (ammonia) activity"/>
    <property type="evidence" value="ECO:0007669"/>
    <property type="project" value="UniProtKB-EC"/>
</dbReference>
<keyword evidence="10" id="KW-0677">Repeat</keyword>
<dbReference type="FunFam" id="1.10.1030.10:FF:000001">
    <property type="entry name" value="Carbamoyl-phosphate synthase large chain"/>
    <property type="match status" value="1"/>
</dbReference>
<evidence type="ECO:0000256" key="19">
    <source>
        <dbReference type="ARBA" id="ARBA00043998"/>
    </source>
</evidence>
<dbReference type="InterPro" id="IPR006274">
    <property type="entry name" value="CarbamoylP_synth_ssu"/>
</dbReference>
<dbReference type="JaponicusDB" id="SJAG_00964">
    <property type="gene designation" value="ura1"/>
</dbReference>
<dbReference type="PROSITE" id="PS00867">
    <property type="entry name" value="CPSASE_2"/>
    <property type="match status" value="2"/>
</dbReference>
<evidence type="ECO:0000256" key="15">
    <source>
        <dbReference type="ARBA" id="ARBA00023268"/>
    </source>
</evidence>
<dbReference type="InterPro" id="IPR002082">
    <property type="entry name" value="Asp_carbamoyltransf"/>
</dbReference>
<keyword evidence="11 27" id="KW-0547">Nucleotide-binding</keyword>
<dbReference type="Gene3D" id="3.40.50.880">
    <property type="match status" value="1"/>
</dbReference>
<dbReference type="InterPro" id="IPR058047">
    <property type="entry name" value="CPSase_preATP-grasp"/>
</dbReference>
<dbReference type="NCBIfam" id="TIGR01368">
    <property type="entry name" value="CPSaseIIsmall"/>
    <property type="match status" value="1"/>
</dbReference>
<evidence type="ECO:0000256" key="25">
    <source>
        <dbReference type="ARBA" id="ARBA00058513"/>
    </source>
</evidence>
<comment type="catalytic activity">
    <reaction evidence="21">
        <text>hydrogencarbonate + NH4(+) + 2 ATP = carbamoyl phosphate + 2 ADP + phosphate + 2 H(+)</text>
        <dbReference type="Rhea" id="RHEA:18029"/>
        <dbReference type="ChEBI" id="CHEBI:15378"/>
        <dbReference type="ChEBI" id="CHEBI:17544"/>
        <dbReference type="ChEBI" id="CHEBI:28938"/>
        <dbReference type="ChEBI" id="CHEBI:30616"/>
        <dbReference type="ChEBI" id="CHEBI:43474"/>
        <dbReference type="ChEBI" id="CHEBI:58228"/>
        <dbReference type="ChEBI" id="CHEBI:456216"/>
        <dbReference type="EC" id="6.3.4.16"/>
    </reaction>
</comment>
<dbReference type="FunFam" id="3.30.1490.20:FF:000001">
    <property type="entry name" value="Carbamoyl-phosphate synthase large chain"/>
    <property type="match status" value="1"/>
</dbReference>
<evidence type="ECO:0000256" key="18">
    <source>
        <dbReference type="ARBA" id="ARBA00043984"/>
    </source>
</evidence>
<comment type="catalytic activity">
    <reaction evidence="22">
        <text>hydrogencarbonate + L-glutamine + 2 ATP + H2O = carbamoyl phosphate + L-glutamate + 2 ADP + phosphate + 2 H(+)</text>
        <dbReference type="Rhea" id="RHEA:18633"/>
        <dbReference type="ChEBI" id="CHEBI:15377"/>
        <dbReference type="ChEBI" id="CHEBI:15378"/>
        <dbReference type="ChEBI" id="CHEBI:17544"/>
        <dbReference type="ChEBI" id="CHEBI:29985"/>
        <dbReference type="ChEBI" id="CHEBI:30616"/>
        <dbReference type="ChEBI" id="CHEBI:43474"/>
        <dbReference type="ChEBI" id="CHEBI:58228"/>
        <dbReference type="ChEBI" id="CHEBI:58359"/>
        <dbReference type="ChEBI" id="CHEBI:456216"/>
        <dbReference type="EC" id="6.3.5.5"/>
    </reaction>
</comment>
<dbReference type="InterPro" id="IPR029062">
    <property type="entry name" value="Class_I_gatase-like"/>
</dbReference>
<dbReference type="EC" id="2.1.3.2" evidence="6"/>
<dbReference type="InterPro" id="IPR017926">
    <property type="entry name" value="GATASE"/>
</dbReference>
<evidence type="ECO:0000256" key="4">
    <source>
        <dbReference type="ARBA" id="ARBA00012738"/>
    </source>
</evidence>
<dbReference type="InterPro" id="IPR005479">
    <property type="entry name" value="CPAse_ATP-bd"/>
</dbReference>
<dbReference type="Gene3D" id="3.40.50.1370">
    <property type="entry name" value="Aspartate/ornithine carbamoyltransferase"/>
    <property type="match status" value="2"/>
</dbReference>
<dbReference type="Gene3D" id="3.40.50.1380">
    <property type="entry name" value="Methylglyoxal synthase-like domain"/>
    <property type="match status" value="1"/>
</dbReference>
<dbReference type="InterPro" id="IPR036897">
    <property type="entry name" value="CarbamoylP_synth_lsu_oligo_sf"/>
</dbReference>
<dbReference type="InterPro" id="IPR006130">
    <property type="entry name" value="Asp/Orn_carbamoylTrfase"/>
</dbReference>
<dbReference type="GO" id="GO:0005737">
    <property type="term" value="C:cytoplasm"/>
    <property type="evidence" value="ECO:0000318"/>
    <property type="project" value="GO_Central"/>
</dbReference>
<dbReference type="Pfam" id="PF00988">
    <property type="entry name" value="CPSase_sm_chain"/>
    <property type="match status" value="1"/>
</dbReference>
<dbReference type="PANTHER" id="PTHR11405">
    <property type="entry name" value="CARBAMOYLTRANSFERASE FAMILY MEMBER"/>
    <property type="match status" value="1"/>
</dbReference>
<dbReference type="FunFam" id="3.40.50.1370:FF:000005">
    <property type="entry name" value="CAD protein-like isoform X1"/>
    <property type="match status" value="1"/>
</dbReference>
<dbReference type="HAMAP" id="MF_00001">
    <property type="entry name" value="Asp_carb_tr"/>
    <property type="match status" value="1"/>
</dbReference>
<dbReference type="SUPFAM" id="SSF52440">
    <property type="entry name" value="PreATP-grasp domain"/>
    <property type="match status" value="2"/>
</dbReference>
<comment type="pathway">
    <text evidence="3">Pyrimidine metabolism; UMP biosynthesis via de novo pathway; (S)-dihydroorotate from bicarbonate: step 2/3.</text>
</comment>
<evidence type="ECO:0000259" key="29">
    <source>
        <dbReference type="PROSITE" id="PS51855"/>
    </source>
</evidence>
<dbReference type="OrthoDB" id="1924069at2759"/>
<evidence type="ECO:0000256" key="13">
    <source>
        <dbReference type="ARBA" id="ARBA00022840"/>
    </source>
</evidence>
<dbReference type="GO" id="GO:0005524">
    <property type="term" value="F:ATP binding"/>
    <property type="evidence" value="ECO:0007669"/>
    <property type="project" value="UniProtKB-UniRule"/>
</dbReference>
<dbReference type="PROSITE" id="PS00866">
    <property type="entry name" value="CPSASE_1"/>
    <property type="match status" value="2"/>
</dbReference>
<dbReference type="Pfam" id="PF02142">
    <property type="entry name" value="MGS"/>
    <property type="match status" value="1"/>
</dbReference>
<comment type="cofactor">
    <cofactor evidence="1">
        <name>Zn(2+)</name>
        <dbReference type="ChEBI" id="CHEBI:29105"/>
    </cofactor>
</comment>
<evidence type="ECO:0000256" key="21">
    <source>
        <dbReference type="ARBA" id="ARBA00047359"/>
    </source>
</evidence>
<dbReference type="SUPFAM" id="SSF52021">
    <property type="entry name" value="Carbamoyl phosphate synthetase, small subunit N-terminal domain"/>
    <property type="match status" value="1"/>
</dbReference>
<dbReference type="GO" id="GO:0003922">
    <property type="term" value="F:GMP synthase (glutamine-hydrolyzing) activity"/>
    <property type="evidence" value="ECO:0007669"/>
    <property type="project" value="EnsemblFungi"/>
</dbReference>
<dbReference type="Pfam" id="PF00185">
    <property type="entry name" value="OTCace"/>
    <property type="match status" value="1"/>
</dbReference>
<dbReference type="InterPro" id="IPR013815">
    <property type="entry name" value="ATP_grasp_subdomain_1"/>
</dbReference>